<name>L0HEJ9_METFS</name>
<dbReference type="Gene3D" id="3.40.190.10">
    <property type="entry name" value="Periplasmic binding protein-like II"/>
    <property type="match status" value="2"/>
</dbReference>
<dbReference type="GeneID" id="14309346"/>
<evidence type="ECO:0000313" key="3">
    <source>
        <dbReference type="Proteomes" id="UP000010824"/>
    </source>
</evidence>
<feature type="domain" description="PBP" evidence="1">
    <location>
        <begin position="56"/>
        <end position="293"/>
    </location>
</feature>
<reference evidence="3" key="1">
    <citation type="submission" date="2011-12" db="EMBL/GenBank/DDBJ databases">
        <title>Complete sequence of Methanoregula formicicum SMSP.</title>
        <authorList>
            <person name="Lucas S."/>
            <person name="Han J."/>
            <person name="Lapidus A."/>
            <person name="Cheng J.-F."/>
            <person name="Goodwin L."/>
            <person name="Pitluck S."/>
            <person name="Peters L."/>
            <person name="Ovchinnikova G."/>
            <person name="Teshima H."/>
            <person name="Detter J.C."/>
            <person name="Han C."/>
            <person name="Tapia R."/>
            <person name="Land M."/>
            <person name="Hauser L."/>
            <person name="Kyrpides N."/>
            <person name="Ivanova N."/>
            <person name="Pagani I."/>
            <person name="Imachi H."/>
            <person name="Tamaki H."/>
            <person name="Sekiguchi Y."/>
            <person name="Kamagata Y."/>
            <person name="Cadillo-Quiroz H."/>
            <person name="Zinder S."/>
            <person name="Liu W.-T."/>
            <person name="Woyke T."/>
        </authorList>
    </citation>
    <scope>NUCLEOTIDE SEQUENCE [LARGE SCALE GENOMIC DNA]</scope>
    <source>
        <strain evidence="3">DSM 22288 / NBRC 105244 / SMSP</strain>
    </source>
</reference>
<dbReference type="Proteomes" id="UP000010824">
    <property type="component" value="Chromosome"/>
</dbReference>
<dbReference type="Pfam" id="PF12849">
    <property type="entry name" value="PBP_like_2"/>
    <property type="match status" value="1"/>
</dbReference>
<organism evidence="2 3">
    <name type="scientific">Methanoregula formicica (strain DSM 22288 / NBRC 105244 / SMSP)</name>
    <dbReference type="NCBI Taxonomy" id="593750"/>
    <lineage>
        <taxon>Archaea</taxon>
        <taxon>Methanobacteriati</taxon>
        <taxon>Methanobacteriota</taxon>
        <taxon>Stenosarchaea group</taxon>
        <taxon>Methanomicrobia</taxon>
        <taxon>Methanomicrobiales</taxon>
        <taxon>Methanoregulaceae</taxon>
        <taxon>Methanoregula</taxon>
    </lineage>
</organism>
<dbReference type="OrthoDB" id="14917at2157"/>
<accession>L0HEJ9</accession>
<keyword evidence="3" id="KW-1185">Reference proteome</keyword>
<protein>
    <submittedName>
        <fullName evidence="2">ABC-type tungstate transport system, permease component</fullName>
    </submittedName>
</protein>
<dbReference type="InParanoid" id="L0HEJ9"/>
<dbReference type="PROSITE" id="PS51257">
    <property type="entry name" value="PROKAR_LIPOPROTEIN"/>
    <property type="match status" value="1"/>
</dbReference>
<dbReference type="RefSeq" id="WP_015284697.1">
    <property type="nucleotide sequence ID" value="NC_019943.1"/>
</dbReference>
<proteinExistence type="predicted"/>
<dbReference type="EMBL" id="CP003167">
    <property type="protein sequence ID" value="AGB01733.1"/>
    <property type="molecule type" value="Genomic_DNA"/>
</dbReference>
<dbReference type="InterPro" id="IPR024370">
    <property type="entry name" value="PBP_domain"/>
</dbReference>
<evidence type="ECO:0000313" key="2">
    <source>
        <dbReference type="EMBL" id="AGB01733.1"/>
    </source>
</evidence>
<dbReference type="HOGENOM" id="CLU_061511_0_0_2"/>
<dbReference type="SUPFAM" id="SSF53850">
    <property type="entry name" value="Periplasmic binding protein-like II"/>
    <property type="match status" value="1"/>
</dbReference>
<dbReference type="STRING" id="593750.Metfor_0673"/>
<dbReference type="InterPro" id="IPR052738">
    <property type="entry name" value="ABC-Tungstate_binding"/>
</dbReference>
<gene>
    <name evidence="2" type="ordered locus">Metfor_0673</name>
</gene>
<dbReference type="KEGG" id="mfo:Metfor_0673"/>
<sequence length="352" mass="36888" precursor="true">MKKSVYIGSIAVIIAVLFVSALIAGCTSTPSKTAAAPTTAAPAAATTAAPAAPVTTESGKETLVIATTTSLYDTGLLDYLQPMFEKQYNVKLKITSQGTGKAIELAKKGDADVLLVHSPSQELAFMKDGYGLNRRSFASNSFIIVGPESDPAGIKDMTPEKAFTTLLVKGTNKTAGVSFVSRGDNSGTHSAEKTVWSKAGYNYTTQVQKSGDWYVEAGKGMGETLQMASEKGAYALTDEGTYLAYKKDLKMTPLVTKGASLLNIYSVMAVYNDKQPVEKIQMANNFINFLISKDTQDAIGSFGVDKYGKALFIPMSVEVPTATAGWVGDYSTPATAVAPAATAAPAAAATTA</sequence>
<dbReference type="eggNOG" id="arCOG00229">
    <property type="taxonomic scope" value="Archaea"/>
</dbReference>
<evidence type="ECO:0000259" key="1">
    <source>
        <dbReference type="Pfam" id="PF12849"/>
    </source>
</evidence>
<reference evidence="2 3" key="2">
    <citation type="journal article" date="2014" name="Genome Announc.">
        <title>Complete Genome Sequence of Methanoregula formicica SMSPT, a Mesophilic Hydrogenotrophic Methanogen Isolated from a Methanogenic Upflow Anaerobic Sludge Blanket Reactor.</title>
        <authorList>
            <person name="Yamamoto K."/>
            <person name="Tamaki H."/>
            <person name="Cadillo-Quiroz H."/>
            <person name="Imachi H."/>
            <person name="Kyrpides N."/>
            <person name="Woyke T."/>
            <person name="Goodwin L."/>
            <person name="Zinder S.H."/>
            <person name="Kamagata Y."/>
            <person name="Liu W.T."/>
        </authorList>
    </citation>
    <scope>NUCLEOTIDE SEQUENCE [LARGE SCALE GENOMIC DNA]</scope>
    <source>
        <strain evidence="3">DSM 22288 / NBRC 105244 / SMSP</strain>
    </source>
</reference>
<dbReference type="PANTHER" id="PTHR37945">
    <property type="entry name" value="EXTRACELLULAR TUNGSTATE BINDING PROTEIN"/>
    <property type="match status" value="1"/>
</dbReference>
<dbReference type="PANTHER" id="PTHR37945:SF1">
    <property type="entry name" value="EXTRACELLULAR TUNGSTATE BINDING PROTEIN"/>
    <property type="match status" value="1"/>
</dbReference>
<dbReference type="AlphaFoldDB" id="L0HEJ9"/>